<dbReference type="EMBL" id="JASCZI010152085">
    <property type="protein sequence ID" value="MED6175363.1"/>
    <property type="molecule type" value="Genomic_DNA"/>
</dbReference>
<name>A0ABU6VRU3_9FABA</name>
<comment type="caution">
    <text evidence="2">The sequence shown here is derived from an EMBL/GenBank/DDBJ whole genome shotgun (WGS) entry which is preliminary data.</text>
</comment>
<accession>A0ABU6VRU3</accession>
<evidence type="ECO:0000256" key="1">
    <source>
        <dbReference type="SAM" id="MobiDB-lite"/>
    </source>
</evidence>
<proteinExistence type="predicted"/>
<gene>
    <name evidence="2" type="ORF">PIB30_077637</name>
</gene>
<feature type="compositionally biased region" description="Basic and acidic residues" evidence="1">
    <location>
        <begin position="109"/>
        <end position="126"/>
    </location>
</feature>
<dbReference type="Proteomes" id="UP001341840">
    <property type="component" value="Unassembled WGS sequence"/>
</dbReference>
<keyword evidence="3" id="KW-1185">Reference proteome</keyword>
<organism evidence="2 3">
    <name type="scientific">Stylosanthes scabra</name>
    <dbReference type="NCBI Taxonomy" id="79078"/>
    <lineage>
        <taxon>Eukaryota</taxon>
        <taxon>Viridiplantae</taxon>
        <taxon>Streptophyta</taxon>
        <taxon>Embryophyta</taxon>
        <taxon>Tracheophyta</taxon>
        <taxon>Spermatophyta</taxon>
        <taxon>Magnoliopsida</taxon>
        <taxon>eudicotyledons</taxon>
        <taxon>Gunneridae</taxon>
        <taxon>Pentapetalae</taxon>
        <taxon>rosids</taxon>
        <taxon>fabids</taxon>
        <taxon>Fabales</taxon>
        <taxon>Fabaceae</taxon>
        <taxon>Papilionoideae</taxon>
        <taxon>50 kb inversion clade</taxon>
        <taxon>dalbergioids sensu lato</taxon>
        <taxon>Dalbergieae</taxon>
        <taxon>Pterocarpus clade</taxon>
        <taxon>Stylosanthes</taxon>
    </lineage>
</organism>
<protein>
    <submittedName>
        <fullName evidence="2">Uncharacterized protein</fullName>
    </submittedName>
</protein>
<sequence>MGVRDGLVEFDPVVHEAQIACISLKKATVPETGPHKVITVPIYSPDRASFVTDSCPYPSGFGPCADHVHVHKEIPRVRSCPQIECNELENKGESVIMREENTIDGVEEASSRRELTSTEGSFVDKEEVSDETLNENNIESFIHCEILGGRSDHELRLEVERGEGEQSGGLVGCEQNYLDAGSEDIECSDDVDPVTEAVEARRVWDKGGSLSIAVKKKRSYTDLLIRRL</sequence>
<feature type="region of interest" description="Disordered" evidence="1">
    <location>
        <begin position="107"/>
        <end position="130"/>
    </location>
</feature>
<evidence type="ECO:0000313" key="3">
    <source>
        <dbReference type="Proteomes" id="UP001341840"/>
    </source>
</evidence>
<evidence type="ECO:0000313" key="2">
    <source>
        <dbReference type="EMBL" id="MED6175363.1"/>
    </source>
</evidence>
<reference evidence="2 3" key="1">
    <citation type="journal article" date="2023" name="Plants (Basel)">
        <title>Bridging the Gap: Combining Genomics and Transcriptomics Approaches to Understand Stylosanthes scabra, an Orphan Legume from the Brazilian Caatinga.</title>
        <authorList>
            <person name="Ferreira-Neto J.R.C."/>
            <person name="da Silva M.D."/>
            <person name="Binneck E."/>
            <person name="de Melo N.F."/>
            <person name="da Silva R.H."/>
            <person name="de Melo A.L.T.M."/>
            <person name="Pandolfi V."/>
            <person name="Bustamante F.O."/>
            <person name="Brasileiro-Vidal A.C."/>
            <person name="Benko-Iseppon A.M."/>
        </authorList>
    </citation>
    <scope>NUCLEOTIDE SEQUENCE [LARGE SCALE GENOMIC DNA]</scope>
    <source>
        <tissue evidence="2">Leaves</tissue>
    </source>
</reference>